<evidence type="ECO:0008006" key="4">
    <source>
        <dbReference type="Google" id="ProtNLM"/>
    </source>
</evidence>
<sequence>MKKLISLLAFSSVLVGSASSAMSCKNTEPSWIETTNKPTTKEELIKQATSYLDGHIDYLNKYNLDCEQENSCYETKTLEEFNLGNENWQKYMVYEFTWRYVYGYIWNTTFEESDILTIKSEKHEDYADQEFYLQPFTKEALDEQYKNVIGKGEEDLGIYKVNENYYKYYELVYKWATS</sequence>
<name>A0A1B3SL63_9MOLU</name>
<organism evidence="2 3">
    <name type="scientific">Spiroplasma helicoides</name>
    <dbReference type="NCBI Taxonomy" id="216938"/>
    <lineage>
        <taxon>Bacteria</taxon>
        <taxon>Bacillati</taxon>
        <taxon>Mycoplasmatota</taxon>
        <taxon>Mollicutes</taxon>
        <taxon>Entomoplasmatales</taxon>
        <taxon>Spiroplasmataceae</taxon>
        <taxon>Spiroplasma</taxon>
    </lineage>
</organism>
<dbReference type="PROSITE" id="PS51257">
    <property type="entry name" value="PROKAR_LIPOPROTEIN"/>
    <property type="match status" value="1"/>
</dbReference>
<dbReference type="EMBL" id="CP017015">
    <property type="protein sequence ID" value="AOG60665.1"/>
    <property type="molecule type" value="Genomic_DNA"/>
</dbReference>
<evidence type="ECO:0000313" key="3">
    <source>
        <dbReference type="Proteomes" id="UP000094378"/>
    </source>
</evidence>
<dbReference type="AlphaFoldDB" id="A0A1B3SL63"/>
<feature type="signal peptide" evidence="1">
    <location>
        <begin position="1"/>
        <end position="21"/>
    </location>
</feature>
<evidence type="ECO:0000256" key="1">
    <source>
        <dbReference type="SAM" id="SignalP"/>
    </source>
</evidence>
<dbReference type="KEGG" id="shj:SHELI_v1c07160"/>
<reference evidence="2 3" key="1">
    <citation type="submission" date="2016-08" db="EMBL/GenBank/DDBJ databases">
        <title>Complete genome sequence of Spiroplasma helicoides TABS-2 (DSM 22551).</title>
        <authorList>
            <person name="Shen W.-Y."/>
            <person name="Lo W.-S."/>
            <person name="Lai Y.-C."/>
            <person name="Kuo C.-H."/>
        </authorList>
    </citation>
    <scope>NUCLEOTIDE SEQUENCE [LARGE SCALE GENOMIC DNA]</scope>
    <source>
        <strain evidence="2 3">TABS-2</strain>
    </source>
</reference>
<keyword evidence="1" id="KW-0732">Signal</keyword>
<dbReference type="RefSeq" id="WP_069116774.1">
    <property type="nucleotide sequence ID" value="NZ_CP017015.1"/>
</dbReference>
<proteinExistence type="predicted"/>
<keyword evidence="3" id="KW-1185">Reference proteome</keyword>
<gene>
    <name evidence="2" type="ORF">SHELI_v1c07160</name>
</gene>
<feature type="chain" id="PRO_5008554104" description="Lipoprotein" evidence="1">
    <location>
        <begin position="22"/>
        <end position="178"/>
    </location>
</feature>
<accession>A0A1B3SL63</accession>
<protein>
    <recommendedName>
        <fullName evidence="4">Lipoprotein</fullName>
    </recommendedName>
</protein>
<dbReference type="Proteomes" id="UP000094378">
    <property type="component" value="Chromosome"/>
</dbReference>
<evidence type="ECO:0000313" key="2">
    <source>
        <dbReference type="EMBL" id="AOG60665.1"/>
    </source>
</evidence>